<evidence type="ECO:0008006" key="3">
    <source>
        <dbReference type="Google" id="ProtNLM"/>
    </source>
</evidence>
<evidence type="ECO:0000313" key="1">
    <source>
        <dbReference type="EMBL" id="QTA85763.1"/>
    </source>
</evidence>
<dbReference type="Proteomes" id="UP000663722">
    <property type="component" value="Chromosome"/>
</dbReference>
<dbReference type="AlphaFoldDB" id="A0A975BI54"/>
<sequence>MNPSRFLFIVFVFMLVAGCRSFVPFTYEQGKEFKNYLPNIQFYISQQILLQRGVESEEKIITSDSRKIRVEKNRKIMEIKIPKHTPGICRKTDGDELNKLYIQFEPPSENKERLIPFNKISKYDPVTDDPGAYMYQFKDREIIYEGKKYTVLFSQKKTRVSKGDTDIYANKTDETTQNHYFIKILYPLLIIDPVEHSSRFEKERRTVSGVKIQTRKDREEQGIFSNFFKKLSEYLFGGK</sequence>
<reference evidence="1" key="1">
    <citation type="journal article" date="2021" name="Microb. Physiol.">
        <title>Proteogenomic Insights into the Physiology of Marine, Sulfate-Reducing, Filamentous Desulfonema limicola and Desulfonema magnum.</title>
        <authorList>
            <person name="Schnaars V."/>
            <person name="Wohlbrand L."/>
            <person name="Scheve S."/>
            <person name="Hinrichs C."/>
            <person name="Reinhardt R."/>
            <person name="Rabus R."/>
        </authorList>
    </citation>
    <scope>NUCLEOTIDE SEQUENCE</scope>
    <source>
        <strain evidence="1">4be13</strain>
    </source>
</reference>
<proteinExistence type="predicted"/>
<dbReference type="PROSITE" id="PS51257">
    <property type="entry name" value="PROKAR_LIPOPROTEIN"/>
    <property type="match status" value="1"/>
</dbReference>
<dbReference type="EMBL" id="CP061800">
    <property type="protein sequence ID" value="QTA85763.1"/>
    <property type="molecule type" value="Genomic_DNA"/>
</dbReference>
<organism evidence="1 2">
    <name type="scientific">Desulfonema magnum</name>
    <dbReference type="NCBI Taxonomy" id="45655"/>
    <lineage>
        <taxon>Bacteria</taxon>
        <taxon>Pseudomonadati</taxon>
        <taxon>Thermodesulfobacteriota</taxon>
        <taxon>Desulfobacteria</taxon>
        <taxon>Desulfobacterales</taxon>
        <taxon>Desulfococcaceae</taxon>
        <taxon>Desulfonema</taxon>
    </lineage>
</organism>
<name>A0A975BI54_9BACT</name>
<protein>
    <recommendedName>
        <fullName evidence="3">Lipoprotein</fullName>
    </recommendedName>
</protein>
<accession>A0A975BI54</accession>
<gene>
    <name evidence="1" type="ORF">dnm_017770</name>
</gene>
<dbReference type="KEGG" id="dmm:dnm_017770"/>
<keyword evidence="2" id="KW-1185">Reference proteome</keyword>
<evidence type="ECO:0000313" key="2">
    <source>
        <dbReference type="Proteomes" id="UP000663722"/>
    </source>
</evidence>